<comment type="caution">
    <text evidence="1">The sequence shown here is derived from an EMBL/GenBank/DDBJ whole genome shotgun (WGS) entry which is preliminary data.</text>
</comment>
<proteinExistence type="predicted"/>
<evidence type="ECO:0000313" key="2">
    <source>
        <dbReference type="Proteomes" id="UP000312495"/>
    </source>
</evidence>
<dbReference type="EMBL" id="VEPV01000002">
    <property type="protein sequence ID" value="TNP16229.1"/>
    <property type="molecule type" value="Genomic_DNA"/>
</dbReference>
<reference evidence="1 2" key="1">
    <citation type="submission" date="2019-06" db="EMBL/GenBank/DDBJ databases">
        <title>Biocontrol Bacillus strains from Vietnam.</title>
        <authorList>
            <person name="Borriss R."/>
            <person name="Lasch P."/>
            <person name="Thanh Tam L.T."/>
            <person name="Luong P.T."/>
            <person name="Phuong Thao L.T."/>
            <person name="Kim Chung L.T."/>
        </authorList>
    </citation>
    <scope>NUCLEOTIDE SEQUENCE [LARGE SCALE GENOMIC DNA]</scope>
    <source>
        <strain evidence="1 2">SN1</strain>
    </source>
</reference>
<dbReference type="AlphaFoldDB" id="A0A5C5A8Q7"/>
<protein>
    <submittedName>
        <fullName evidence="1">DUF4279 domain-containing protein</fullName>
    </submittedName>
</protein>
<gene>
    <name evidence="1" type="ORF">FHY71_06975</name>
</gene>
<accession>A0A5C5A8Q7</accession>
<dbReference type="Pfam" id="PF14106">
    <property type="entry name" value="DUF4279"/>
    <property type="match status" value="1"/>
</dbReference>
<evidence type="ECO:0000313" key="1">
    <source>
        <dbReference type="EMBL" id="TNP16229.1"/>
    </source>
</evidence>
<name>A0A5C5A8Q7_9BACI</name>
<dbReference type="Proteomes" id="UP000312495">
    <property type="component" value="Unassembled WGS sequence"/>
</dbReference>
<dbReference type="InterPro" id="IPR025459">
    <property type="entry name" value="DUF4279"/>
</dbReference>
<organism evidence="1 2">
    <name type="scientific">Bacillus tropicus</name>
    <dbReference type="NCBI Taxonomy" id="2026188"/>
    <lineage>
        <taxon>Bacteria</taxon>
        <taxon>Bacillati</taxon>
        <taxon>Bacillota</taxon>
        <taxon>Bacilli</taxon>
        <taxon>Bacillales</taxon>
        <taxon>Bacillaceae</taxon>
        <taxon>Bacillus</taxon>
        <taxon>Bacillus cereus group</taxon>
    </lineage>
</organism>
<sequence>MLNNLSTLINVELAIFGEIFNPEELTKQFNLEPTMTYKKGDFIRGNSLFIREETNWSIETGYEESLNAEEVVKKLISILEHKKNEIINMQSKHNLKCKLSVVVKIENNEVPSLCFDQHTIGFINSIGAEIDICLYLL</sequence>